<dbReference type="EMBL" id="JBHRXV010000010">
    <property type="protein sequence ID" value="MFC3713064.1"/>
    <property type="molecule type" value="Genomic_DNA"/>
</dbReference>
<evidence type="ECO:0000313" key="1">
    <source>
        <dbReference type="EMBL" id="MFC3713064.1"/>
    </source>
</evidence>
<organism evidence="1 2">
    <name type="scientific">Sphingoaurantiacus capsulatus</name>
    <dbReference type="NCBI Taxonomy" id="1771310"/>
    <lineage>
        <taxon>Bacteria</taxon>
        <taxon>Pseudomonadati</taxon>
        <taxon>Pseudomonadota</taxon>
        <taxon>Alphaproteobacteria</taxon>
        <taxon>Sphingomonadales</taxon>
        <taxon>Sphingosinicellaceae</taxon>
        <taxon>Sphingoaurantiacus</taxon>
    </lineage>
</organism>
<dbReference type="SUPFAM" id="SSF53187">
    <property type="entry name" value="Zn-dependent exopeptidases"/>
    <property type="match status" value="1"/>
</dbReference>
<gene>
    <name evidence="1" type="ORF">ACFOMD_10800</name>
</gene>
<comment type="caution">
    <text evidence="1">The sequence shown here is derived from an EMBL/GenBank/DDBJ whole genome shotgun (WGS) entry which is preliminary data.</text>
</comment>
<keyword evidence="2" id="KW-1185">Reference proteome</keyword>
<reference evidence="2" key="1">
    <citation type="journal article" date="2019" name="Int. J. Syst. Evol. Microbiol.">
        <title>The Global Catalogue of Microorganisms (GCM) 10K type strain sequencing project: providing services to taxonomists for standard genome sequencing and annotation.</title>
        <authorList>
            <consortium name="The Broad Institute Genomics Platform"/>
            <consortium name="The Broad Institute Genome Sequencing Center for Infectious Disease"/>
            <person name="Wu L."/>
            <person name="Ma J."/>
        </authorList>
    </citation>
    <scope>NUCLEOTIDE SEQUENCE [LARGE SCALE GENOMIC DNA]</scope>
    <source>
        <strain evidence="2">KCTC 42644</strain>
    </source>
</reference>
<evidence type="ECO:0000313" key="2">
    <source>
        <dbReference type="Proteomes" id="UP001595615"/>
    </source>
</evidence>
<accession>A0ABV7XCT1</accession>
<name>A0ABV7XCT1_9SPHN</name>
<proteinExistence type="predicted"/>
<dbReference type="RefSeq" id="WP_380861172.1">
    <property type="nucleotide sequence ID" value="NZ_JBHRXV010000010.1"/>
</dbReference>
<dbReference type="Pfam" id="PF05013">
    <property type="entry name" value="FGase"/>
    <property type="match status" value="1"/>
</dbReference>
<dbReference type="Proteomes" id="UP001595615">
    <property type="component" value="Unassembled WGS sequence"/>
</dbReference>
<dbReference type="Gene3D" id="3.40.630.40">
    <property type="entry name" value="Zn-dependent exopeptidases"/>
    <property type="match status" value="1"/>
</dbReference>
<protein>
    <submittedName>
        <fullName evidence="1">N-formylglutamate amidohydrolase</fullName>
    </submittedName>
</protein>
<sequence length="294" mass="31423">MPAPLTTAEGLPYRITGPTEPASPLVLASPHSGREYPGAFLAQSRLSLGQLRRAEDAYVDELLAAAVAVGAPMIAARYGRAYLDLNRDADEIDPAMVADPLPPSPGQASDRVAAGLGILPRIAAHGLDIYASRLRLADVELRVKALHRPYHAALDMLVGRALRRHGFAILLDCHSMPTPPGPNAPQFVLGDLHGTTAAPALVEAIEAEIAAQGFRVARNTPYAGGYTTRHHSDRLRGVHVVQIEVDRALYMDPARLARHGGFALVAATLARIVEMLLERAPGLGLLPERREAAE</sequence>
<dbReference type="InterPro" id="IPR007709">
    <property type="entry name" value="N-FG_amidohydro"/>
</dbReference>